<dbReference type="OrthoDB" id="205108at2759"/>
<gene>
    <name evidence="2" type="ORF">SEMRO_396_G134230.1</name>
</gene>
<evidence type="ECO:0000313" key="3">
    <source>
        <dbReference type="Proteomes" id="UP001153069"/>
    </source>
</evidence>
<keyword evidence="1" id="KW-0732">Signal</keyword>
<dbReference type="Gene3D" id="3.90.550.10">
    <property type="entry name" value="Spore Coat Polysaccharide Biosynthesis Protein SpsA, Chain A"/>
    <property type="match status" value="1"/>
</dbReference>
<reference evidence="2" key="1">
    <citation type="submission" date="2020-06" db="EMBL/GenBank/DDBJ databases">
        <authorList>
            <consortium name="Plant Systems Biology data submission"/>
        </authorList>
    </citation>
    <scope>NUCLEOTIDE SEQUENCE</scope>
    <source>
        <strain evidence="2">D6</strain>
    </source>
</reference>
<dbReference type="InterPro" id="IPR029044">
    <property type="entry name" value="Nucleotide-diphossugar_trans"/>
</dbReference>
<keyword evidence="3" id="KW-1185">Reference proteome</keyword>
<dbReference type="AlphaFoldDB" id="A0A9N8HCU8"/>
<organism evidence="2 3">
    <name type="scientific">Seminavis robusta</name>
    <dbReference type="NCBI Taxonomy" id="568900"/>
    <lineage>
        <taxon>Eukaryota</taxon>
        <taxon>Sar</taxon>
        <taxon>Stramenopiles</taxon>
        <taxon>Ochrophyta</taxon>
        <taxon>Bacillariophyta</taxon>
        <taxon>Bacillariophyceae</taxon>
        <taxon>Bacillariophycidae</taxon>
        <taxon>Naviculales</taxon>
        <taxon>Naviculaceae</taxon>
        <taxon>Seminavis</taxon>
    </lineage>
</organism>
<dbReference type="Proteomes" id="UP001153069">
    <property type="component" value="Unassembled WGS sequence"/>
</dbReference>
<feature type="signal peptide" evidence="1">
    <location>
        <begin position="1"/>
        <end position="17"/>
    </location>
</feature>
<feature type="chain" id="PRO_5040219506" description="Nucleotide-diphospho-sugar transferase domain-containing protein" evidence="1">
    <location>
        <begin position="18"/>
        <end position="449"/>
    </location>
</feature>
<comment type="caution">
    <text evidence="2">The sequence shown here is derived from an EMBL/GenBank/DDBJ whole genome shotgun (WGS) entry which is preliminary data.</text>
</comment>
<evidence type="ECO:0000256" key="1">
    <source>
        <dbReference type="SAM" id="SignalP"/>
    </source>
</evidence>
<evidence type="ECO:0008006" key="4">
    <source>
        <dbReference type="Google" id="ProtNLM"/>
    </source>
</evidence>
<evidence type="ECO:0000313" key="2">
    <source>
        <dbReference type="EMBL" id="CAB9509591.1"/>
    </source>
</evidence>
<proteinExistence type="predicted"/>
<dbReference type="EMBL" id="CAICTM010000395">
    <property type="protein sequence ID" value="CAB9509591.1"/>
    <property type="molecule type" value="Genomic_DNA"/>
</dbReference>
<sequence length="449" mass="50645">MLALVLACFQVCRVAFTSSNGVKLWDIASGLSVPFKTPNSSPGNVNVSIHTGATVSQNDSRQRQHPRIAILLSMVPSKMWSRRGIAHAKAQLDLYINKACYAKLWHYDLIINTTNSFQEYTNINSINTTRNPYRPWLQFGAWNRVEHMQALMDSGKYDWILYGDHDMIIQDMTRPIESMLQEVELYGKDKSASAFVPVDTPGRNEFRFSSFGLMLKTNQVGRSILKHWREFAMGLCPKGNYLPEPGEENNTKGITYSWRHSDQPGLWYSLIKTHQEYSSVHSSDSNSDNNKDAHANEMVRCNSDTGYFVHSAGDLGSHFSKYFQQAQVVRGTGGKDLAHVPDNQSILWSHFGQDEVEISARNNTITSQRIGNGPFAVNTLCCMRINKLQGLKPAFAMHTKYGSRNWPGDMPLQLQQCKSKLGCYANLTDEGVLTVGCRDILYFSEVLFA</sequence>
<name>A0A9N8HCU8_9STRA</name>
<accession>A0A9N8HCU8</accession>
<protein>
    <recommendedName>
        <fullName evidence="4">Nucleotide-diphospho-sugar transferase domain-containing protein</fullName>
    </recommendedName>
</protein>